<dbReference type="Proteomes" id="UP001162131">
    <property type="component" value="Unassembled WGS sequence"/>
</dbReference>
<dbReference type="Gene3D" id="1.10.238.150">
    <property type="entry name" value="Formin, FH3 diaphanous domain"/>
    <property type="match status" value="1"/>
</dbReference>
<dbReference type="SMART" id="SM01139">
    <property type="entry name" value="Drf_FH3"/>
    <property type="match status" value="1"/>
</dbReference>
<proteinExistence type="predicted"/>
<dbReference type="SMART" id="SM00498">
    <property type="entry name" value="FH2"/>
    <property type="match status" value="1"/>
</dbReference>
<dbReference type="InterPro" id="IPR010472">
    <property type="entry name" value="FH3_dom"/>
</dbReference>
<evidence type="ECO:0000256" key="1">
    <source>
        <dbReference type="SAM" id="Coils"/>
    </source>
</evidence>
<dbReference type="GO" id="GO:0031267">
    <property type="term" value="F:small GTPase binding"/>
    <property type="evidence" value="ECO:0007669"/>
    <property type="project" value="InterPro"/>
</dbReference>
<dbReference type="PANTHER" id="PTHR46345:SF8">
    <property type="entry name" value="FORMIN 3, ISOFORM B"/>
    <property type="match status" value="1"/>
</dbReference>
<feature type="domain" description="FH2" evidence="4">
    <location>
        <begin position="963"/>
        <end position="1359"/>
    </location>
</feature>
<dbReference type="InterPro" id="IPR010473">
    <property type="entry name" value="GTPase-bd"/>
</dbReference>
<keyword evidence="6" id="KW-1185">Reference proteome</keyword>
<protein>
    <submittedName>
        <fullName evidence="5">Uncharacterized protein</fullName>
    </submittedName>
</protein>
<dbReference type="EMBL" id="CAJZBQ010000028">
    <property type="protein sequence ID" value="CAG9321366.1"/>
    <property type="molecule type" value="Genomic_DNA"/>
</dbReference>
<feature type="region of interest" description="Disordered" evidence="2">
    <location>
        <begin position="1359"/>
        <end position="1426"/>
    </location>
</feature>
<organism evidence="5 6">
    <name type="scientific">Blepharisma stoltei</name>
    <dbReference type="NCBI Taxonomy" id="1481888"/>
    <lineage>
        <taxon>Eukaryota</taxon>
        <taxon>Sar</taxon>
        <taxon>Alveolata</taxon>
        <taxon>Ciliophora</taxon>
        <taxon>Postciliodesmatophora</taxon>
        <taxon>Heterotrichea</taxon>
        <taxon>Heterotrichida</taxon>
        <taxon>Blepharismidae</taxon>
        <taxon>Blepharisma</taxon>
    </lineage>
</organism>
<reference evidence="5" key="1">
    <citation type="submission" date="2021-09" db="EMBL/GenBank/DDBJ databases">
        <authorList>
            <consortium name="AG Swart"/>
            <person name="Singh M."/>
            <person name="Singh A."/>
            <person name="Seah K."/>
            <person name="Emmerich C."/>
        </authorList>
    </citation>
    <scope>NUCLEOTIDE SEQUENCE</scope>
    <source>
        <strain evidence="5">ATCC30299</strain>
    </source>
</reference>
<keyword evidence="1" id="KW-0175">Coiled coil</keyword>
<evidence type="ECO:0000259" key="3">
    <source>
        <dbReference type="PROSITE" id="PS51232"/>
    </source>
</evidence>
<feature type="coiled-coil region" evidence="1">
    <location>
        <begin position="505"/>
        <end position="627"/>
    </location>
</feature>
<dbReference type="SUPFAM" id="SSF101447">
    <property type="entry name" value="Formin homology 2 domain (FH2 domain)"/>
    <property type="match status" value="1"/>
</dbReference>
<evidence type="ECO:0000313" key="6">
    <source>
        <dbReference type="Proteomes" id="UP001162131"/>
    </source>
</evidence>
<sequence>MGNKQGQTQGDPRNQIVDVHRKMTRILSQPKPVQPPPENSFILKEFEQRLNELKLPSDQKALLMNQPIEIKWQLLCKYMESSRAQSDSSLPAEEIIEEIKRNPTTAGIKKAKIWLKDASKKDIERFIDCDGNEELINVLIVSEEISQRTKDYRRQHEILKCLKIIAKNPYGIDDLIYEESTVGILALNMQSEDEKLNALTIEVLTDVCWASNHGYEMVLKALEIHAVERKMPNRFQFLISELGKSSTKTKLVLMNFINTLVESPLEISTRQAIRSELLMLGIKDILTKFQSEIGTEIMTSEISAVKHNLDKKRKQAIKKEEKKDEHRKKNNDIKRGSALVTFDPDEIIEARTRGSILQDSRKKNTVEIGGLPIIREADEALKVFVQNNRDTQLPAIQSSDESSSDENEEDSELIQELLVQIALFLDNCSEGTQPEVDVKALIKILEKNAASAQSYSAFLSMIQKLTFIPPEPLLGNKIWEKISQIVAQLTEASRENLELSNDFRLDEIKENQKEIVEKLKKLENLEQNLEARDKEIEKVRKEKYELEEQLQALDIGKHREEVKEFTDIKQVLVKMESEKVKLNEELEMSREIIKKLEELNEIENRNKEQLERKVAELYGQLQNIGQEQNSQNNVPVPPPIHSNIPPPPPMPNNAPPPPPMPNRTPPPPAMPNKAPPPPPPPMPNNAPPPPPMPNRTPPPPPPLMPNRTPPPPPPPMPNNAPPPPPMPNRTPPPPPPPMPNNAPPPPPMPNRTPPPPPPPMPNNAPPPPPMPNRTPPPPPPPPPMPNSAPPPPPMPNRTPPPPPPPPMPNNAPPPPPPPMPNNAPPPPPMPNRTPPPPPMPNNAPPPPPMPNRAPPPPPPPMPNSAPPPPPIPGQRGNPPPPPPPMSNSAPPPPPIPGQRGNPPPPPPPMSNSAPPPPPIPGQRGNPPPPPPPMSNSAPPPPPGPGQRTAPPPPGPSMMTVLRQKVKINPAVPMKSLFWTPVPVQKLEKSIWNNADDSKVNLDVTLLVDLFAQKKAPEKKEANGEQKEEKKEEVKKIEKISHLSKERRQTVELILGKLRLSHSALVEAFLSADTQTVSEGAWSSLKGALPDDSEMQLVTSYEGDLDLLAPSDRFFYALKDVPGFKFRVEAIIFTFTNAELIGELTKKVEKIEGTYSALKSSEKLKAVLEIVLACGNYLNGTSARGGAFGFTIDSLAKVVDMRGQDGKTTLLDYIITFCEKNKPELLGLIQDFSDIDFVSKFPLSQLAIDLNEVNAKVNLVKKAIDSQSVRAADKISEKLSKFYQEVSETVNQLKSRIQALDTKFLELCDLYVINAKDLKPEELCDKFNYFISSFETNKNKYFKAKEDQEKKARIEARRQAALQQKQENSSKAANSKALADEIKNKRQQKEENNGRRVSIRNANQNSSVDKMMQDIEARRMSIMPKRN</sequence>
<evidence type="ECO:0000313" key="5">
    <source>
        <dbReference type="EMBL" id="CAG9321366.1"/>
    </source>
</evidence>
<dbReference type="InterPro" id="IPR014768">
    <property type="entry name" value="GBD/FH3_dom"/>
</dbReference>
<dbReference type="InterPro" id="IPR042201">
    <property type="entry name" value="FH2_Formin_sf"/>
</dbReference>
<dbReference type="InterPro" id="IPR016024">
    <property type="entry name" value="ARM-type_fold"/>
</dbReference>
<dbReference type="PANTHER" id="PTHR46345">
    <property type="entry name" value="INVERTED FORMIN-2"/>
    <property type="match status" value="1"/>
</dbReference>
<dbReference type="InterPro" id="IPR015425">
    <property type="entry name" value="FH2_Formin"/>
</dbReference>
<dbReference type="Pfam" id="PF06371">
    <property type="entry name" value="Drf_GBD"/>
    <property type="match status" value="1"/>
</dbReference>
<comment type="caution">
    <text evidence="5">The sequence shown here is derived from an EMBL/GenBank/DDBJ whole genome shotgun (WGS) entry which is preliminary data.</text>
</comment>
<evidence type="ECO:0000259" key="4">
    <source>
        <dbReference type="PROSITE" id="PS51444"/>
    </source>
</evidence>
<dbReference type="Pfam" id="PF02181">
    <property type="entry name" value="FH2"/>
    <property type="match status" value="1"/>
</dbReference>
<dbReference type="PROSITE" id="PS51444">
    <property type="entry name" value="FH2"/>
    <property type="match status" value="1"/>
</dbReference>
<dbReference type="Gene3D" id="1.20.58.2220">
    <property type="entry name" value="Formin, FH2 domain"/>
    <property type="match status" value="1"/>
</dbReference>
<dbReference type="InterPro" id="IPR011989">
    <property type="entry name" value="ARM-like"/>
</dbReference>
<feature type="compositionally biased region" description="Basic and acidic residues" evidence="2">
    <location>
        <begin position="1377"/>
        <end position="1393"/>
    </location>
</feature>
<dbReference type="Pfam" id="PF06367">
    <property type="entry name" value="Drf_FH3"/>
    <property type="match status" value="1"/>
</dbReference>
<feature type="domain" description="GBD/FH3" evidence="3">
    <location>
        <begin position="34"/>
        <end position="402"/>
    </location>
</feature>
<dbReference type="GO" id="GO:0003779">
    <property type="term" value="F:actin binding"/>
    <property type="evidence" value="ECO:0007669"/>
    <property type="project" value="InterPro"/>
</dbReference>
<gene>
    <name evidence="5" type="ORF">BSTOLATCC_MIC28649</name>
</gene>
<accession>A0AAU9J540</accession>
<dbReference type="PROSITE" id="PS51232">
    <property type="entry name" value="GBD_FH3"/>
    <property type="match status" value="1"/>
</dbReference>
<dbReference type="SMART" id="SM01140">
    <property type="entry name" value="Drf_GBD"/>
    <property type="match status" value="1"/>
</dbReference>
<evidence type="ECO:0000256" key="2">
    <source>
        <dbReference type="SAM" id="MobiDB-lite"/>
    </source>
</evidence>
<dbReference type="Gene3D" id="1.25.10.10">
    <property type="entry name" value="Leucine-rich Repeat Variant"/>
    <property type="match status" value="1"/>
</dbReference>
<dbReference type="SUPFAM" id="SSF48371">
    <property type="entry name" value="ARM repeat"/>
    <property type="match status" value="1"/>
</dbReference>
<feature type="region of interest" description="Disordered" evidence="2">
    <location>
        <begin position="627"/>
        <end position="958"/>
    </location>
</feature>
<name>A0AAU9J540_9CILI</name>
<feature type="compositionally biased region" description="Pro residues" evidence="2">
    <location>
        <begin position="635"/>
        <end position="955"/>
    </location>
</feature>
<dbReference type="GO" id="GO:0030036">
    <property type="term" value="P:actin cytoskeleton organization"/>
    <property type="evidence" value="ECO:0007669"/>
    <property type="project" value="InterPro"/>
</dbReference>